<protein>
    <submittedName>
        <fullName evidence="8">Lysophospholipid acyltransferase family protein</fullName>
    </submittedName>
</protein>
<keyword evidence="2" id="KW-0444">Lipid biosynthesis</keyword>
<dbReference type="EMBL" id="CP118615">
    <property type="protein sequence ID" value="WDZ85090.1"/>
    <property type="molecule type" value="Genomic_DNA"/>
</dbReference>
<sequence>MSTVGADLWRPLSGCGEGCLPAAGQVPAVPAARQVARLLAVLGMLLAGAVLAAAYPLLPPDARRAGGRAWARGTTRACGARLVVRGRPPRGPALLVANHVSWLDVVALLALGPARMVAKREVRGWPLVGPIARAAGTVFVDRSRPRELPATVRRVADLLRAGRTVAVYPEGTTWCGSADPAHVPPRRGFRAAMFQAAVDAGAAVVPVRISYRCAGTGTPTTAPAFVGEANLWRSVRRVLAARDLVVQVAVGAALHPTPEADRRRLARTAESALRLTPLRR</sequence>
<evidence type="ECO:0000256" key="4">
    <source>
        <dbReference type="ARBA" id="ARBA00023098"/>
    </source>
</evidence>
<organism evidence="8 9">
    <name type="scientific">Micromonospora cathayae</name>
    <dbReference type="NCBI Taxonomy" id="3028804"/>
    <lineage>
        <taxon>Bacteria</taxon>
        <taxon>Bacillati</taxon>
        <taxon>Actinomycetota</taxon>
        <taxon>Actinomycetes</taxon>
        <taxon>Micromonosporales</taxon>
        <taxon>Micromonosporaceae</taxon>
        <taxon>Micromonospora</taxon>
    </lineage>
</organism>
<evidence type="ECO:0000313" key="9">
    <source>
        <dbReference type="Proteomes" id="UP001219605"/>
    </source>
</evidence>
<evidence type="ECO:0000256" key="2">
    <source>
        <dbReference type="ARBA" id="ARBA00022516"/>
    </source>
</evidence>
<keyword evidence="3" id="KW-0808">Transferase</keyword>
<name>A0ABY7ZQ75_9ACTN</name>
<dbReference type="InterPro" id="IPR002123">
    <property type="entry name" value="Plipid/glycerol_acylTrfase"/>
</dbReference>
<keyword evidence="6" id="KW-1133">Transmembrane helix</keyword>
<evidence type="ECO:0000256" key="3">
    <source>
        <dbReference type="ARBA" id="ARBA00022679"/>
    </source>
</evidence>
<accession>A0ABY7ZQ75</accession>
<dbReference type="CDD" id="cd07989">
    <property type="entry name" value="LPLAT_AGPAT-like"/>
    <property type="match status" value="1"/>
</dbReference>
<dbReference type="GO" id="GO:0016746">
    <property type="term" value="F:acyltransferase activity"/>
    <property type="evidence" value="ECO:0007669"/>
    <property type="project" value="UniProtKB-KW"/>
</dbReference>
<keyword evidence="4" id="KW-0443">Lipid metabolism</keyword>
<dbReference type="PANTHER" id="PTHR10434:SF64">
    <property type="entry name" value="1-ACYL-SN-GLYCEROL-3-PHOSPHATE ACYLTRANSFERASE-RELATED"/>
    <property type="match status" value="1"/>
</dbReference>
<reference evidence="8 9" key="1">
    <citation type="submission" date="2023-02" db="EMBL/GenBank/DDBJ databases">
        <authorList>
            <person name="Mo P."/>
        </authorList>
    </citation>
    <scope>NUCLEOTIDE SEQUENCE [LARGE SCALE GENOMIC DNA]</scope>
    <source>
        <strain evidence="8 9">HUAS 3</strain>
    </source>
</reference>
<feature type="transmembrane region" description="Helical" evidence="6">
    <location>
        <begin position="35"/>
        <end position="58"/>
    </location>
</feature>
<evidence type="ECO:0000259" key="7">
    <source>
        <dbReference type="SMART" id="SM00563"/>
    </source>
</evidence>
<evidence type="ECO:0000256" key="6">
    <source>
        <dbReference type="SAM" id="Phobius"/>
    </source>
</evidence>
<dbReference type="Proteomes" id="UP001219605">
    <property type="component" value="Chromosome"/>
</dbReference>
<dbReference type="Pfam" id="PF01553">
    <property type="entry name" value="Acyltransferase"/>
    <property type="match status" value="1"/>
</dbReference>
<keyword evidence="9" id="KW-1185">Reference proteome</keyword>
<proteinExistence type="predicted"/>
<dbReference type="SUPFAM" id="SSF69593">
    <property type="entry name" value="Glycerol-3-phosphate (1)-acyltransferase"/>
    <property type="match status" value="1"/>
</dbReference>
<feature type="domain" description="Phospholipid/glycerol acyltransferase" evidence="7">
    <location>
        <begin position="93"/>
        <end position="212"/>
    </location>
</feature>
<keyword evidence="6" id="KW-0472">Membrane</keyword>
<evidence type="ECO:0000313" key="8">
    <source>
        <dbReference type="EMBL" id="WDZ85090.1"/>
    </source>
</evidence>
<dbReference type="SMART" id="SM00563">
    <property type="entry name" value="PlsC"/>
    <property type="match status" value="1"/>
</dbReference>
<evidence type="ECO:0000256" key="5">
    <source>
        <dbReference type="ARBA" id="ARBA00023315"/>
    </source>
</evidence>
<keyword evidence="6" id="KW-0812">Transmembrane</keyword>
<comment type="pathway">
    <text evidence="1">Lipid metabolism.</text>
</comment>
<dbReference type="PANTHER" id="PTHR10434">
    <property type="entry name" value="1-ACYL-SN-GLYCEROL-3-PHOSPHATE ACYLTRANSFERASE"/>
    <property type="match status" value="1"/>
</dbReference>
<evidence type="ECO:0000256" key="1">
    <source>
        <dbReference type="ARBA" id="ARBA00005189"/>
    </source>
</evidence>
<dbReference type="RefSeq" id="WP_275031786.1">
    <property type="nucleotide sequence ID" value="NZ_CP118615.1"/>
</dbReference>
<gene>
    <name evidence="8" type="ORF">PVK37_01050</name>
</gene>
<keyword evidence="5 8" id="KW-0012">Acyltransferase</keyword>